<gene>
    <name evidence="3" type="ORF">K1X13_00700</name>
</gene>
<dbReference type="PANTHER" id="PTHR34580:SF3">
    <property type="entry name" value="PROTEIN PAFB"/>
    <property type="match status" value="1"/>
</dbReference>
<evidence type="ECO:0000259" key="2">
    <source>
        <dbReference type="Pfam" id="PF25583"/>
    </source>
</evidence>
<reference evidence="3 4" key="1">
    <citation type="submission" date="2021-08" db="EMBL/GenBank/DDBJ databases">
        <title>Nocardioides bacterium WL0053 sp. nov., isolated from the sediment.</title>
        <authorList>
            <person name="Wang L."/>
            <person name="Zhang D."/>
            <person name="Zhang A."/>
        </authorList>
    </citation>
    <scope>NUCLEOTIDE SEQUENCE [LARGE SCALE GENOMIC DNA]</scope>
    <source>
        <strain evidence="3 4">WL0053</strain>
    </source>
</reference>
<sequence>MAARKSERLLNLLITLLVSRSYVTKERIRSVVEQYRDAGDEAFEKMFERDKEELRSLGIPVEVGYVDRAFEDEPGYRVERAAFELPQIDLEADEAAVIGLAARVWQHAGLASATSDALVKLKAAGVSVDRGALNVAQPQLAVEEPTFEAFWEATRSRTPVAFDYRTAGAASATTRHLEPWGVVSYNGRWYVVGQDTDRGAPRLFRLSRVGGAVRHDGRPGAFEVPEGTDIRALTESLAPPAAAHTARLLVRRDAAHGLRRHATPAGASGAGADAVPEGWERLEVAYGRTGGMADEVLGYGADVVVEAPEDLRALVVDRLRAVMATGAGATAGAPR</sequence>
<dbReference type="InterPro" id="IPR051534">
    <property type="entry name" value="CBASS_pafABC_assoc_protein"/>
</dbReference>
<proteinExistence type="predicted"/>
<evidence type="ECO:0000313" key="3">
    <source>
        <dbReference type="EMBL" id="MBY9073328.1"/>
    </source>
</evidence>
<dbReference type="EMBL" id="JAIEZQ010000001">
    <property type="protein sequence ID" value="MBY9073328.1"/>
    <property type="molecule type" value="Genomic_DNA"/>
</dbReference>
<evidence type="ECO:0000259" key="1">
    <source>
        <dbReference type="Pfam" id="PF13280"/>
    </source>
</evidence>
<dbReference type="InterPro" id="IPR057727">
    <property type="entry name" value="WCX_dom"/>
</dbReference>
<dbReference type="PROSITE" id="PS52050">
    <property type="entry name" value="WYL"/>
    <property type="match status" value="1"/>
</dbReference>
<dbReference type="Pfam" id="PF25583">
    <property type="entry name" value="WCX"/>
    <property type="match status" value="1"/>
</dbReference>
<organism evidence="3 4">
    <name type="scientific">Nocardioides jiangsuensis</name>
    <dbReference type="NCBI Taxonomy" id="2866161"/>
    <lineage>
        <taxon>Bacteria</taxon>
        <taxon>Bacillati</taxon>
        <taxon>Actinomycetota</taxon>
        <taxon>Actinomycetes</taxon>
        <taxon>Propionibacteriales</taxon>
        <taxon>Nocardioidaceae</taxon>
        <taxon>Nocardioides</taxon>
    </lineage>
</organism>
<protein>
    <submittedName>
        <fullName evidence="3">WYL domain-containing protein</fullName>
    </submittedName>
</protein>
<accession>A0ABS7RGY3</accession>
<dbReference type="RefSeq" id="WP_221023139.1">
    <property type="nucleotide sequence ID" value="NZ_JAIEZQ010000001.1"/>
</dbReference>
<dbReference type="Proteomes" id="UP000754710">
    <property type="component" value="Unassembled WGS sequence"/>
</dbReference>
<dbReference type="Pfam" id="PF13280">
    <property type="entry name" value="WYL"/>
    <property type="match status" value="1"/>
</dbReference>
<name>A0ABS7RGY3_9ACTN</name>
<evidence type="ECO:0000313" key="4">
    <source>
        <dbReference type="Proteomes" id="UP000754710"/>
    </source>
</evidence>
<feature type="domain" description="WCX" evidence="2">
    <location>
        <begin position="243"/>
        <end position="322"/>
    </location>
</feature>
<dbReference type="PANTHER" id="PTHR34580">
    <property type="match status" value="1"/>
</dbReference>
<comment type="caution">
    <text evidence="3">The sequence shown here is derived from an EMBL/GenBank/DDBJ whole genome shotgun (WGS) entry which is preliminary data.</text>
</comment>
<keyword evidence="4" id="KW-1185">Reference proteome</keyword>
<dbReference type="InterPro" id="IPR026881">
    <property type="entry name" value="WYL_dom"/>
</dbReference>
<feature type="domain" description="WYL" evidence="1">
    <location>
        <begin position="146"/>
        <end position="210"/>
    </location>
</feature>